<organism evidence="1 2">
    <name type="scientific">Paracoccus tibetensis</name>
    <dbReference type="NCBI Taxonomy" id="336292"/>
    <lineage>
        <taxon>Bacteria</taxon>
        <taxon>Pseudomonadati</taxon>
        <taxon>Pseudomonadota</taxon>
        <taxon>Alphaproteobacteria</taxon>
        <taxon>Rhodobacterales</taxon>
        <taxon>Paracoccaceae</taxon>
        <taxon>Paracoccus</taxon>
    </lineage>
</organism>
<dbReference type="STRING" id="336292.SAMN05660710_02817"/>
<accession>A0A1G5IT93</accession>
<evidence type="ECO:0000313" key="2">
    <source>
        <dbReference type="Proteomes" id="UP000199502"/>
    </source>
</evidence>
<evidence type="ECO:0000313" key="1">
    <source>
        <dbReference type="EMBL" id="SCY79292.1"/>
    </source>
</evidence>
<keyword evidence="2" id="KW-1185">Reference proteome</keyword>
<protein>
    <submittedName>
        <fullName evidence="1">Uncharacterized protein</fullName>
    </submittedName>
</protein>
<dbReference type="OrthoDB" id="7666390at2"/>
<proteinExistence type="predicted"/>
<dbReference type="Proteomes" id="UP000199502">
    <property type="component" value="Unassembled WGS sequence"/>
</dbReference>
<dbReference type="PROSITE" id="PS51257">
    <property type="entry name" value="PROKAR_LIPOPROTEIN"/>
    <property type="match status" value="1"/>
</dbReference>
<dbReference type="EMBL" id="FMVT01000009">
    <property type="protein sequence ID" value="SCY79292.1"/>
    <property type="molecule type" value="Genomic_DNA"/>
</dbReference>
<dbReference type="AlphaFoldDB" id="A0A1G5IT93"/>
<sequence length="212" mass="23611">MKRRAFLAASVPALLAACGADNNWAPDDRVRAARYVSPEPPSVTLLTVVGIPRGDGGHTALLINGSQRVIYDPAGSWMHPKLPERHDVWYGITDEIKNFYIDYHTRSNYWVAEDRLPVTREVADIAIRRVEAQGPANKSFCAIESSRALQGVPGFETAPVAWSPLRLRRWFLAQPGVQTREWRDGDPRLVHSVRIQRKDGSFTGQAGAQPAM</sequence>
<dbReference type="RefSeq" id="WP_090745811.1">
    <property type="nucleotide sequence ID" value="NZ_FMVT01000009.1"/>
</dbReference>
<name>A0A1G5IT93_9RHOB</name>
<reference evidence="1 2" key="1">
    <citation type="submission" date="2016-10" db="EMBL/GenBank/DDBJ databases">
        <authorList>
            <person name="de Groot N.N."/>
        </authorList>
    </citation>
    <scope>NUCLEOTIDE SEQUENCE [LARGE SCALE GENOMIC DNA]</scope>
    <source>
        <strain evidence="1 2">CGMCC 1.8925</strain>
    </source>
</reference>
<gene>
    <name evidence="1" type="ORF">SAMN05660710_02817</name>
</gene>